<dbReference type="RefSeq" id="WP_006869242.1">
    <property type="nucleotide sequence ID" value="NZ_JH413796.1"/>
</dbReference>
<gene>
    <name evidence="2" type="ORF">LDG_5253</name>
</gene>
<evidence type="ECO:0000313" key="3">
    <source>
        <dbReference type="Proteomes" id="UP000002770"/>
    </source>
</evidence>
<keyword evidence="3" id="KW-1185">Reference proteome</keyword>
<feature type="region of interest" description="Disordered" evidence="1">
    <location>
        <begin position="69"/>
        <end position="92"/>
    </location>
</feature>
<feature type="compositionally biased region" description="Basic and acidic residues" evidence="1">
    <location>
        <begin position="78"/>
        <end position="87"/>
    </location>
</feature>
<dbReference type="InParanoid" id="G9EJ95"/>
<evidence type="ECO:0000256" key="1">
    <source>
        <dbReference type="SAM" id="MobiDB-lite"/>
    </source>
</evidence>
<dbReference type="EMBL" id="JH413796">
    <property type="protein sequence ID" value="EHL32661.1"/>
    <property type="molecule type" value="Genomic_DNA"/>
</dbReference>
<reference evidence="2 3" key="1">
    <citation type="journal article" date="2011" name="BMC Genomics">
        <title>Insight into cross-talk between intra-amoebal pathogens.</title>
        <authorList>
            <person name="Gimenez G."/>
            <person name="Bertelli C."/>
            <person name="Moliner C."/>
            <person name="Robert C."/>
            <person name="Raoult D."/>
            <person name="Fournier P.E."/>
            <person name="Greub G."/>
        </authorList>
    </citation>
    <scope>NUCLEOTIDE SEQUENCE [LARGE SCALE GENOMIC DNA]</scope>
    <source>
        <strain evidence="2 3">LLAP12</strain>
    </source>
</reference>
<protein>
    <submittedName>
        <fullName evidence="2">Uncharacterized protein</fullName>
    </submittedName>
</protein>
<proteinExistence type="predicted"/>
<dbReference type="HOGENOM" id="CLU_1914427_0_0_6"/>
<name>G9EJ95_9GAMM</name>
<organism evidence="2 3">
    <name type="scientific">Legionella drancourtii LLAP12</name>
    <dbReference type="NCBI Taxonomy" id="658187"/>
    <lineage>
        <taxon>Bacteria</taxon>
        <taxon>Pseudomonadati</taxon>
        <taxon>Pseudomonadota</taxon>
        <taxon>Gammaproteobacteria</taxon>
        <taxon>Legionellales</taxon>
        <taxon>Legionellaceae</taxon>
        <taxon>Legionella</taxon>
    </lineage>
</organism>
<accession>G9EJ95</accession>
<sequence length="132" mass="15027">MAYGLGRIRTDERVNQLPLRITNDNDYAHLILPLQDMLRRIYLNPLVYVKGEFSLSLLNLASHQFMPAPKEASSSLESRSEQHEGPPAKKKMKATAVIETFAVPAHAVPMRGGKRNLRRSWKDNPDRPSFFV</sequence>
<evidence type="ECO:0000313" key="2">
    <source>
        <dbReference type="EMBL" id="EHL32661.1"/>
    </source>
</evidence>
<feature type="region of interest" description="Disordered" evidence="1">
    <location>
        <begin position="110"/>
        <end position="132"/>
    </location>
</feature>
<dbReference type="Proteomes" id="UP000002770">
    <property type="component" value="Unassembled WGS sequence"/>
</dbReference>
<dbReference type="AlphaFoldDB" id="G9EJ95"/>